<keyword evidence="1" id="KW-0472">Membrane</keyword>
<gene>
    <name evidence="2" type="ORF">ElyMa_000866300</name>
</gene>
<comment type="caution">
    <text evidence="2">The sequence shown here is derived from an EMBL/GenBank/DDBJ whole genome shotgun (WGS) entry which is preliminary data.</text>
</comment>
<keyword evidence="1" id="KW-0812">Transmembrane</keyword>
<feature type="transmembrane region" description="Helical" evidence="1">
    <location>
        <begin position="40"/>
        <end position="73"/>
    </location>
</feature>
<dbReference type="Proteomes" id="UP000762676">
    <property type="component" value="Unassembled WGS sequence"/>
</dbReference>
<keyword evidence="3" id="KW-1185">Reference proteome</keyword>
<evidence type="ECO:0000313" key="2">
    <source>
        <dbReference type="EMBL" id="GFR92372.1"/>
    </source>
</evidence>
<name>A0AAV4H4E7_9GAST</name>
<organism evidence="2 3">
    <name type="scientific">Elysia marginata</name>
    <dbReference type="NCBI Taxonomy" id="1093978"/>
    <lineage>
        <taxon>Eukaryota</taxon>
        <taxon>Metazoa</taxon>
        <taxon>Spiralia</taxon>
        <taxon>Lophotrochozoa</taxon>
        <taxon>Mollusca</taxon>
        <taxon>Gastropoda</taxon>
        <taxon>Heterobranchia</taxon>
        <taxon>Euthyneura</taxon>
        <taxon>Panpulmonata</taxon>
        <taxon>Sacoglossa</taxon>
        <taxon>Placobranchoidea</taxon>
        <taxon>Plakobranchidae</taxon>
        <taxon>Elysia</taxon>
    </lineage>
</organism>
<evidence type="ECO:0000313" key="3">
    <source>
        <dbReference type="Proteomes" id="UP000762676"/>
    </source>
</evidence>
<accession>A0AAV4H4E7</accession>
<evidence type="ECO:0000256" key="1">
    <source>
        <dbReference type="SAM" id="Phobius"/>
    </source>
</evidence>
<feature type="transmembrane region" description="Helical" evidence="1">
    <location>
        <begin position="79"/>
        <end position="103"/>
    </location>
</feature>
<protein>
    <recommendedName>
        <fullName evidence="4">ABC transmembrane type-1 domain-containing protein</fullName>
    </recommendedName>
</protein>
<keyword evidence="1" id="KW-1133">Transmembrane helix</keyword>
<dbReference type="AlphaFoldDB" id="A0AAV4H4E7"/>
<proteinExistence type="predicted"/>
<sequence>MHHNARSFVKTETIRSNVTHPCTHNRHQNVAVLSGVEHTCVAVVVVVVVVVAVLVVVVVVVVVVVIVVVMVVVVAVVEVVVVLLVVVVVVVVVFALFVSVAGLDTDRAQYVRSLMGRGQTVTSTPGAVLACITAA</sequence>
<evidence type="ECO:0008006" key="4">
    <source>
        <dbReference type="Google" id="ProtNLM"/>
    </source>
</evidence>
<reference evidence="2 3" key="1">
    <citation type="journal article" date="2021" name="Elife">
        <title>Chloroplast acquisition without the gene transfer in kleptoplastic sea slugs, Plakobranchus ocellatus.</title>
        <authorList>
            <person name="Maeda T."/>
            <person name="Takahashi S."/>
            <person name="Yoshida T."/>
            <person name="Shimamura S."/>
            <person name="Takaki Y."/>
            <person name="Nagai Y."/>
            <person name="Toyoda A."/>
            <person name="Suzuki Y."/>
            <person name="Arimoto A."/>
            <person name="Ishii H."/>
            <person name="Satoh N."/>
            <person name="Nishiyama T."/>
            <person name="Hasebe M."/>
            <person name="Maruyama T."/>
            <person name="Minagawa J."/>
            <person name="Obokata J."/>
            <person name="Shigenobu S."/>
        </authorList>
    </citation>
    <scope>NUCLEOTIDE SEQUENCE [LARGE SCALE GENOMIC DNA]</scope>
</reference>
<dbReference type="EMBL" id="BMAT01001777">
    <property type="protein sequence ID" value="GFR92372.1"/>
    <property type="molecule type" value="Genomic_DNA"/>
</dbReference>